<dbReference type="Gene3D" id="3.10.20.30">
    <property type="match status" value="1"/>
</dbReference>
<feature type="domain" description="2Fe-2S ferredoxin-type" evidence="1">
    <location>
        <begin position="3"/>
        <end position="97"/>
    </location>
</feature>
<dbReference type="InterPro" id="IPR052911">
    <property type="entry name" value="Corrinoid_activation_enz"/>
</dbReference>
<proteinExistence type="predicted"/>
<dbReference type="InterPro" id="IPR036010">
    <property type="entry name" value="2Fe-2S_ferredoxin-like_sf"/>
</dbReference>
<dbReference type="Proteomes" id="UP000706172">
    <property type="component" value="Unassembled WGS sequence"/>
</dbReference>
<dbReference type="Pfam" id="PF17651">
    <property type="entry name" value="Raco_middle"/>
    <property type="match status" value="1"/>
</dbReference>
<reference evidence="2" key="1">
    <citation type="submission" date="2020-07" db="EMBL/GenBank/DDBJ databases">
        <title>Severe corrosion of carbon steel in oil field produced water can be linked to methanogenic archaea containing a special type of NiFe hydrogenase.</title>
        <authorList>
            <person name="Lahme S."/>
            <person name="Mand J."/>
            <person name="Longwell J."/>
            <person name="Smith R."/>
            <person name="Enning D."/>
        </authorList>
    </citation>
    <scope>NUCLEOTIDE SEQUENCE</scope>
    <source>
        <strain evidence="2">MIC098Bin6</strain>
    </source>
</reference>
<dbReference type="Pfam" id="PF00111">
    <property type="entry name" value="Fer2"/>
    <property type="match status" value="1"/>
</dbReference>
<dbReference type="AlphaFoldDB" id="A0A931GCK9"/>
<comment type="caution">
    <text evidence="2">The sequence shown here is derived from an EMBL/GenBank/DDBJ whole genome shotgun (WGS) entry which is preliminary data.</text>
</comment>
<dbReference type="PANTHER" id="PTHR42895:SF2">
    <property type="entry name" value="IRON-SULFUR CLUSTER PROTEIN"/>
    <property type="match status" value="1"/>
</dbReference>
<feature type="non-terminal residue" evidence="2">
    <location>
        <position position="309"/>
    </location>
</feature>
<dbReference type="PROSITE" id="PS51085">
    <property type="entry name" value="2FE2S_FER_2"/>
    <property type="match status" value="1"/>
</dbReference>
<organism evidence="2 3">
    <name type="scientific">Desulfotignum balticum</name>
    <dbReference type="NCBI Taxonomy" id="115781"/>
    <lineage>
        <taxon>Bacteria</taxon>
        <taxon>Pseudomonadati</taxon>
        <taxon>Thermodesulfobacteriota</taxon>
        <taxon>Desulfobacteria</taxon>
        <taxon>Desulfobacterales</taxon>
        <taxon>Desulfobacteraceae</taxon>
        <taxon>Desulfotignum</taxon>
    </lineage>
</organism>
<dbReference type="InterPro" id="IPR041414">
    <property type="entry name" value="Raco-like_middle"/>
</dbReference>
<gene>
    <name evidence="2" type="ORF">H0S81_11150</name>
</gene>
<dbReference type="GO" id="GO:0051536">
    <property type="term" value="F:iron-sulfur cluster binding"/>
    <property type="evidence" value="ECO:0007669"/>
    <property type="project" value="InterPro"/>
</dbReference>
<evidence type="ECO:0000313" key="2">
    <source>
        <dbReference type="EMBL" id="MBG0780469.1"/>
    </source>
</evidence>
<dbReference type="PANTHER" id="PTHR42895">
    <property type="entry name" value="IRON-SULFUR CLUSTER-BINDING PROTEIN-RELATED"/>
    <property type="match status" value="1"/>
</dbReference>
<dbReference type="Gene3D" id="3.30.420.480">
    <property type="entry name" value="Domain of unknown function (DUF4445)"/>
    <property type="match status" value="1"/>
</dbReference>
<dbReference type="EMBL" id="JACCQK010000744">
    <property type="protein sequence ID" value="MBG0780469.1"/>
    <property type="molecule type" value="Genomic_DNA"/>
</dbReference>
<evidence type="ECO:0000259" key="1">
    <source>
        <dbReference type="PROSITE" id="PS51085"/>
    </source>
</evidence>
<accession>A0A931GCK9</accession>
<dbReference type="InterPro" id="IPR012675">
    <property type="entry name" value="Beta-grasp_dom_sf"/>
</dbReference>
<evidence type="ECO:0000313" key="3">
    <source>
        <dbReference type="Proteomes" id="UP000706172"/>
    </source>
</evidence>
<dbReference type="InterPro" id="IPR042259">
    <property type="entry name" value="Raco-like_middle_sf"/>
</dbReference>
<name>A0A931GCK9_9BACT</name>
<protein>
    <submittedName>
        <fullName evidence="2">2Fe-2S iron-sulfur cluster binding domain-containing protein</fullName>
    </submittedName>
</protein>
<dbReference type="InterPro" id="IPR001041">
    <property type="entry name" value="2Fe-2S_ferredoxin-type"/>
</dbReference>
<dbReference type="SUPFAM" id="SSF54292">
    <property type="entry name" value="2Fe-2S ferredoxin-like"/>
    <property type="match status" value="1"/>
</dbReference>
<sequence>MTLSCTIIFDPFGRRVSVPAGTTLFQAALSKGILLRSDCGEKGTCGKCRVIVDHPDHLSPRTEQEQKLLKKRGPDHRLACQARVLKGPLRVTVPENLVLGDEVFGKTGIQGNFSIDPSVRRFPLTADQIKAIDDTTVLSREEKIRRAVEARFSQTIDFKDLLPLTQLADPYVYTHDLTVVVQENNHVTAIQPGLHPKGIGIAFDIGTTTIAAYMCDLAAGTILSAKAMVNPQRRYGEDVISRISAVNDTPDALTAQQRLAAGAMNHLMDSCLEETGQSRDTIDRITVVGNTTMQHLFAGLNPHTLGTAP</sequence>
<dbReference type="CDD" id="cd00207">
    <property type="entry name" value="fer2"/>
    <property type="match status" value="1"/>
</dbReference>